<feature type="domain" description="CBS" evidence="3">
    <location>
        <begin position="71"/>
        <end position="127"/>
    </location>
</feature>
<dbReference type="InterPro" id="IPR046342">
    <property type="entry name" value="CBS_dom_sf"/>
</dbReference>
<keyword evidence="5" id="KW-1185">Reference proteome</keyword>
<dbReference type="Pfam" id="PF00571">
    <property type="entry name" value="CBS"/>
    <property type="match status" value="2"/>
</dbReference>
<dbReference type="SMART" id="SM00116">
    <property type="entry name" value="CBS"/>
    <property type="match status" value="2"/>
</dbReference>
<name>A0A7T2LLX5_9SPHN</name>
<dbReference type="PANTHER" id="PTHR43080">
    <property type="entry name" value="CBS DOMAIN-CONTAINING PROTEIN CBSX3, MITOCHONDRIAL"/>
    <property type="match status" value="1"/>
</dbReference>
<evidence type="ECO:0000313" key="4">
    <source>
        <dbReference type="EMBL" id="QPQ54956.1"/>
    </source>
</evidence>
<dbReference type="Gene3D" id="3.10.580.10">
    <property type="entry name" value="CBS-domain"/>
    <property type="match status" value="1"/>
</dbReference>
<dbReference type="SUPFAM" id="SSF54631">
    <property type="entry name" value="CBS-domain pair"/>
    <property type="match status" value="1"/>
</dbReference>
<protein>
    <submittedName>
        <fullName evidence="4">CBS domain-containing protein</fullName>
    </submittedName>
</protein>
<dbReference type="RefSeq" id="WP_200971632.1">
    <property type="nucleotide sequence ID" value="NZ_CP065592.1"/>
</dbReference>
<evidence type="ECO:0000259" key="3">
    <source>
        <dbReference type="PROSITE" id="PS51371"/>
    </source>
</evidence>
<keyword evidence="1 2" id="KW-0129">CBS domain</keyword>
<gene>
    <name evidence="4" type="ORF">IC614_11705</name>
</gene>
<dbReference type="PANTHER" id="PTHR43080:SF2">
    <property type="entry name" value="CBS DOMAIN-CONTAINING PROTEIN"/>
    <property type="match status" value="1"/>
</dbReference>
<accession>A0A7T2LLX5</accession>
<dbReference type="AlphaFoldDB" id="A0A7T2LLX5"/>
<proteinExistence type="predicted"/>
<dbReference type="KEGG" id="sflv:IC614_11705"/>
<dbReference type="PROSITE" id="PS51371">
    <property type="entry name" value="CBS"/>
    <property type="match status" value="2"/>
</dbReference>
<reference evidence="4 5" key="1">
    <citation type="submission" date="2020-11" db="EMBL/GenBank/DDBJ databases">
        <title>Genome seq and assembly of Sphingosinicella sp.</title>
        <authorList>
            <person name="Chhetri G."/>
        </authorList>
    </citation>
    <scope>NUCLEOTIDE SEQUENCE [LARGE SCALE GENOMIC DNA]</scope>
    <source>
        <strain evidence="4 5">UDD2</strain>
    </source>
</reference>
<dbReference type="EMBL" id="CP065592">
    <property type="protein sequence ID" value="QPQ54956.1"/>
    <property type="molecule type" value="Genomic_DNA"/>
</dbReference>
<evidence type="ECO:0000256" key="1">
    <source>
        <dbReference type="ARBA" id="ARBA00023122"/>
    </source>
</evidence>
<evidence type="ECO:0000256" key="2">
    <source>
        <dbReference type="PROSITE-ProRule" id="PRU00703"/>
    </source>
</evidence>
<dbReference type="InterPro" id="IPR051257">
    <property type="entry name" value="Diverse_CBS-Domain"/>
</dbReference>
<dbReference type="Proteomes" id="UP000594873">
    <property type="component" value="Chromosome"/>
</dbReference>
<dbReference type="InterPro" id="IPR000644">
    <property type="entry name" value="CBS_dom"/>
</dbReference>
<feature type="domain" description="CBS" evidence="3">
    <location>
        <begin position="7"/>
        <end position="67"/>
    </location>
</feature>
<sequence length="147" mass="15667">MKVRNIMTPSVETISPTHTIADAAKMMGEMDVGALPVVDDGMLVGMITDRDIAIRGVGGGLHHGAPVLRVMSEDVETCREDDDLDDVLDRMGQEQVRRMPVTAKDGGLIGIVSISDAAREGDDEEEVGEALSSIARPSGRHCQTILA</sequence>
<evidence type="ECO:0000313" key="5">
    <source>
        <dbReference type="Proteomes" id="UP000594873"/>
    </source>
</evidence>
<organism evidence="4 5">
    <name type="scientific">Allosphingosinicella flava</name>
    <dbReference type="NCBI Taxonomy" id="2771430"/>
    <lineage>
        <taxon>Bacteria</taxon>
        <taxon>Pseudomonadati</taxon>
        <taxon>Pseudomonadota</taxon>
        <taxon>Alphaproteobacteria</taxon>
        <taxon>Sphingomonadales</taxon>
        <taxon>Sphingomonadaceae</taxon>
        <taxon>Allosphingosinicella</taxon>
    </lineage>
</organism>